<dbReference type="OrthoDB" id="6874995at2759"/>
<organism evidence="1 2">
    <name type="scientific">Bicyclus anynana</name>
    <name type="common">Squinting bush brown butterfly</name>
    <dbReference type="NCBI Taxonomy" id="110368"/>
    <lineage>
        <taxon>Eukaryota</taxon>
        <taxon>Metazoa</taxon>
        <taxon>Ecdysozoa</taxon>
        <taxon>Arthropoda</taxon>
        <taxon>Hexapoda</taxon>
        <taxon>Insecta</taxon>
        <taxon>Pterygota</taxon>
        <taxon>Neoptera</taxon>
        <taxon>Endopterygota</taxon>
        <taxon>Lepidoptera</taxon>
        <taxon>Glossata</taxon>
        <taxon>Ditrysia</taxon>
        <taxon>Papilionoidea</taxon>
        <taxon>Nymphalidae</taxon>
        <taxon>Satyrinae</taxon>
        <taxon>Satyrini</taxon>
        <taxon>Mycalesina</taxon>
        <taxon>Bicyclus</taxon>
    </lineage>
</organism>
<keyword evidence="1" id="KW-1185">Reference proteome</keyword>
<dbReference type="PANTHER" id="PTHR21683">
    <property type="entry name" value="COILED-COIL DOMAIN-CONTAINING PROTEIN 42 LIKE-2-LIKE-RELATED"/>
    <property type="match status" value="1"/>
</dbReference>
<reference evidence="2" key="1">
    <citation type="submission" date="2025-08" db="UniProtKB">
        <authorList>
            <consortium name="RefSeq"/>
        </authorList>
    </citation>
    <scope>IDENTIFICATION</scope>
</reference>
<dbReference type="AlphaFoldDB" id="A0A6J1N0G8"/>
<evidence type="ECO:0000313" key="1">
    <source>
        <dbReference type="Proteomes" id="UP001652582"/>
    </source>
</evidence>
<dbReference type="RefSeq" id="XP_023940344.1">
    <property type="nucleotide sequence ID" value="XM_024084576.2"/>
</dbReference>
<name>A0A6J1N0G8_BICAN</name>
<evidence type="ECO:0000313" key="2">
    <source>
        <dbReference type="RefSeq" id="XP_023940344.1"/>
    </source>
</evidence>
<gene>
    <name evidence="2" type="primary">LOC112047446</name>
</gene>
<sequence>MLNEEDKPLTISTCITKKRRYSDKLLVSSSHKQNDVTKKKCSKLPNDDLKKYILPNNILLSIAKLKKPEFTLPLKYYCKQQDRDQFKRKLTIGVSEKYKIVSADLRKRLYVSNPVNDINSDFDVDADYYRYLDGRPLQLHNPGFKSFRECVKQILHLKYEVGIKRDGIFNLETNYRNELDIYSLSVKRLTDQAKYFDAFISEDYKKSMEFLAKWDKLKFQVDSKIKELQATGTEQFSLKSRLIGLEYKYSVQLKYGRFLYYLSPPIWRLNNREFARSVEIEAKGFDYGNSHDEDTFAILFEKMRKICYGNTISPALYFTQANDLMTVFNEMENQQLYYYTHISHLVPLIKMLKEEIKSLKEVILQEYAMVASLIKKYEILLSCSEERCTELELKFYKILFGFFYNTVGVPDFLKLVLHLEFCYEKIFQERPINIDITVIAKSIEIFYMDYSKQLDEIRSNTVRRAMLKCEETERLKVEKAKLAAKELRLFHRLERELLRAYGIAADRVYTPIKKKCGKNKRKLTSTSSNKLITKQKESKSLTDVEFEYLRLFTDWTENEDPVNCLQSYV</sequence>
<proteinExistence type="predicted"/>
<dbReference type="KEGG" id="bany:112047446"/>
<dbReference type="PANTHER" id="PTHR21683:SF3">
    <property type="entry name" value="CILIA AND FLAGELLA ASSOCIATED PROTEIN 100"/>
    <property type="match status" value="1"/>
</dbReference>
<dbReference type="Proteomes" id="UP001652582">
    <property type="component" value="Chromosome 15"/>
</dbReference>
<protein>
    <submittedName>
        <fullName evidence="2">Cilia- and flagella-associated protein 100-like</fullName>
    </submittedName>
</protein>
<dbReference type="InterPro" id="IPR051147">
    <property type="entry name" value="CFAP_domain-containing"/>
</dbReference>
<accession>A0A6J1N0G8</accession>
<dbReference type="GeneID" id="112047446"/>